<dbReference type="Gene3D" id="1.25.40.10">
    <property type="entry name" value="Tetratricopeptide repeat domain"/>
    <property type="match status" value="6"/>
</dbReference>
<dbReference type="GO" id="GO:0003723">
    <property type="term" value="F:RNA binding"/>
    <property type="evidence" value="ECO:0007669"/>
    <property type="project" value="InterPro"/>
</dbReference>
<dbReference type="SUPFAM" id="SSF81901">
    <property type="entry name" value="HCP-like"/>
    <property type="match status" value="1"/>
</dbReference>
<dbReference type="AlphaFoldDB" id="A0A8T2V1I2"/>
<evidence type="ECO:0008006" key="5">
    <source>
        <dbReference type="Google" id="ProtNLM"/>
    </source>
</evidence>
<dbReference type="FunFam" id="1.25.40.10:FF:000031">
    <property type="entry name" value="Pentatricopeptide repeat-containing protein mitochondrial"/>
    <property type="match status" value="3"/>
</dbReference>
<dbReference type="Proteomes" id="UP000825935">
    <property type="component" value="Chromosome 3"/>
</dbReference>
<feature type="repeat" description="PPR" evidence="2">
    <location>
        <begin position="471"/>
        <end position="505"/>
    </location>
</feature>
<gene>
    <name evidence="3" type="ORF">KP509_03G031800</name>
</gene>
<dbReference type="Pfam" id="PF13041">
    <property type="entry name" value="PPR_2"/>
    <property type="match status" value="6"/>
</dbReference>
<dbReference type="InterPro" id="IPR002885">
    <property type="entry name" value="PPR_rpt"/>
</dbReference>
<organism evidence="3 4">
    <name type="scientific">Ceratopteris richardii</name>
    <name type="common">Triangle waterfern</name>
    <dbReference type="NCBI Taxonomy" id="49495"/>
    <lineage>
        <taxon>Eukaryota</taxon>
        <taxon>Viridiplantae</taxon>
        <taxon>Streptophyta</taxon>
        <taxon>Embryophyta</taxon>
        <taxon>Tracheophyta</taxon>
        <taxon>Polypodiopsida</taxon>
        <taxon>Polypodiidae</taxon>
        <taxon>Polypodiales</taxon>
        <taxon>Pteridineae</taxon>
        <taxon>Pteridaceae</taxon>
        <taxon>Parkerioideae</taxon>
        <taxon>Ceratopteris</taxon>
    </lineage>
</organism>
<evidence type="ECO:0000313" key="4">
    <source>
        <dbReference type="Proteomes" id="UP000825935"/>
    </source>
</evidence>
<feature type="repeat" description="PPR" evidence="2">
    <location>
        <begin position="369"/>
        <end position="403"/>
    </location>
</feature>
<protein>
    <recommendedName>
        <fullName evidence="5">Pentatricopeptide repeat-containing protein</fullName>
    </recommendedName>
</protein>
<dbReference type="EMBL" id="CM035408">
    <property type="protein sequence ID" value="KAH7441272.1"/>
    <property type="molecule type" value="Genomic_DNA"/>
</dbReference>
<comment type="caution">
    <text evidence="3">The sequence shown here is derived from an EMBL/GenBank/DDBJ whole genome shotgun (WGS) entry which is preliminary data.</text>
</comment>
<dbReference type="InterPro" id="IPR011990">
    <property type="entry name" value="TPR-like_helical_dom_sf"/>
</dbReference>
<feature type="repeat" description="PPR" evidence="2">
    <location>
        <begin position="574"/>
        <end position="608"/>
    </location>
</feature>
<reference evidence="3" key="1">
    <citation type="submission" date="2021-08" db="EMBL/GenBank/DDBJ databases">
        <title>WGS assembly of Ceratopteris richardii.</title>
        <authorList>
            <person name="Marchant D.B."/>
            <person name="Chen G."/>
            <person name="Jenkins J."/>
            <person name="Shu S."/>
            <person name="Leebens-Mack J."/>
            <person name="Grimwood J."/>
            <person name="Schmutz J."/>
            <person name="Soltis P."/>
            <person name="Soltis D."/>
            <person name="Chen Z.-H."/>
        </authorList>
    </citation>
    <scope>NUCLEOTIDE SEQUENCE</scope>
    <source>
        <strain evidence="3">Whitten #5841</strain>
        <tissue evidence="3">Leaf</tissue>
    </source>
</reference>
<dbReference type="InterPro" id="IPR046960">
    <property type="entry name" value="PPR_At4g14850-like_plant"/>
</dbReference>
<dbReference type="OMA" id="IVEDCYI"/>
<accession>A0A8T2V1I2</accession>
<feature type="repeat" description="PPR" evidence="2">
    <location>
        <begin position="165"/>
        <end position="199"/>
    </location>
</feature>
<dbReference type="PANTHER" id="PTHR47926:SF382">
    <property type="entry name" value="PENTACOTRIPEPTIDE-REPEAT REGION OF PRORP DOMAIN-CONTAINING PROTEIN"/>
    <property type="match status" value="1"/>
</dbReference>
<dbReference type="Pfam" id="PF01535">
    <property type="entry name" value="PPR"/>
    <property type="match status" value="5"/>
</dbReference>
<name>A0A8T2V1I2_CERRI</name>
<evidence type="ECO:0000256" key="1">
    <source>
        <dbReference type="ARBA" id="ARBA00022737"/>
    </source>
</evidence>
<dbReference type="GO" id="GO:0048731">
    <property type="term" value="P:system development"/>
    <property type="evidence" value="ECO:0007669"/>
    <property type="project" value="UniProtKB-ARBA"/>
</dbReference>
<evidence type="ECO:0000313" key="3">
    <source>
        <dbReference type="EMBL" id="KAH7441272.1"/>
    </source>
</evidence>
<dbReference type="PROSITE" id="PS51375">
    <property type="entry name" value="PPR"/>
    <property type="match status" value="6"/>
</dbReference>
<evidence type="ECO:0000256" key="2">
    <source>
        <dbReference type="PROSITE-ProRule" id="PRU00708"/>
    </source>
</evidence>
<dbReference type="PANTHER" id="PTHR47926">
    <property type="entry name" value="PENTATRICOPEPTIDE REPEAT-CONTAINING PROTEIN"/>
    <property type="match status" value="1"/>
</dbReference>
<keyword evidence="1" id="KW-0677">Repeat</keyword>
<dbReference type="FunFam" id="1.25.40.10:FF:000351">
    <property type="entry name" value="Pentatricopeptide repeat-containing protein"/>
    <property type="match status" value="1"/>
</dbReference>
<feature type="repeat" description="PPR" evidence="2">
    <location>
        <begin position="267"/>
        <end position="301"/>
    </location>
</feature>
<dbReference type="OrthoDB" id="185373at2759"/>
<dbReference type="NCBIfam" id="TIGR00756">
    <property type="entry name" value="PPR"/>
    <property type="match status" value="6"/>
</dbReference>
<dbReference type="GO" id="GO:0009451">
    <property type="term" value="P:RNA modification"/>
    <property type="evidence" value="ECO:0007669"/>
    <property type="project" value="InterPro"/>
</dbReference>
<dbReference type="FunFam" id="1.25.40.10:FF:000227">
    <property type="entry name" value="Pentatricopeptide repeat-containing protein At3g13880"/>
    <property type="match status" value="1"/>
</dbReference>
<feature type="repeat" description="PPR" evidence="2">
    <location>
        <begin position="676"/>
        <end position="710"/>
    </location>
</feature>
<keyword evidence="4" id="KW-1185">Reference proteome</keyword>
<dbReference type="FunFam" id="1.25.40.10:FF:000158">
    <property type="entry name" value="pentatricopeptide repeat-containing protein At2g33680"/>
    <property type="match status" value="1"/>
</dbReference>
<sequence>MAIVEDCYIGAISVSALDKSVVKEKQKNMDVSEGNWLPCSTHKDLNGRKSQERDGVLIAVSATKKKKIRRSDGIHSNKRMREKASLATVGILNNDARVAINFVALLKLCTKEGDLQRGIDLHKQINELGLARTNVFVGSSLVTLYARCGAMQKAQEVFDMLSNPNVVSWNALLTGYINNGYAKKALNLFEQMQQKGIVADAVSFTCAMKACSIVKDLEKGQEIHTKIMRERFLERDVVVANAVVDMYAKCGALQKAREVFDQLPTQDTVSWTALISGYVQQGKGQEALHCYEQMRQKGVQPDNITYTSILKACGSVRAFDKGEEIYNQVRKEHRLDTDVVIMNALVDMYIKCGALDRAQEVFSESRVHNIISWNALISGYAQYGQGLEALNCYEEMKKKGFSPDAVTFATLLKACGTIEALEWGRELHKEVAEKHLVERDVVVAGALIDMYAKCGDLDRAREVFNEVPVRDVVTWTSLISGFVENGLLEKALVCYEQMKLDGLSPNAITYACILKACASDKALYKGEVIHTEIINRQDGLEDDTVVGTALVDMYSKCGAMEKAQAVFDRLSMLDVASWNALILGYSEQGLGNEALKYFHQMQHEGFHPDVNTFICLVRACGYMGTVHMGMKLHALLLKLGLVDEVELIGSFLLVMYSNCGMLLEAEEVFHTLPTHDVVSWSVLMEGYAQIGKENNVLSLLKQMKGKGLAPTSVTLTVILNACNHRGLLEVGQNSFEMISKDHGILPTLEHYSCMVDLFSRAGHLDTAVTLIERMPFPADLAMWHALLGACRNSSNKVIGKLAFKNAFHLNENNDAAYISIGEIYAASADRISQTH</sequence>
<proteinExistence type="predicted"/>